<keyword evidence="13" id="KW-1185">Reference proteome</keyword>
<dbReference type="SMART" id="SM00312">
    <property type="entry name" value="PX"/>
    <property type="match status" value="1"/>
</dbReference>
<keyword evidence="7" id="KW-0597">Phosphoprotein</keyword>
<dbReference type="PANTHER" id="PTHR10555">
    <property type="entry name" value="SORTING NEXIN"/>
    <property type="match status" value="1"/>
</dbReference>
<dbReference type="InterPro" id="IPR036871">
    <property type="entry name" value="PX_dom_sf"/>
</dbReference>
<evidence type="ECO:0000313" key="12">
    <source>
        <dbReference type="EMBL" id="KIM66034.1"/>
    </source>
</evidence>
<dbReference type="GO" id="GO:0035091">
    <property type="term" value="F:phosphatidylinositol binding"/>
    <property type="evidence" value="ECO:0007669"/>
    <property type="project" value="InterPro"/>
</dbReference>
<reference evidence="13" key="2">
    <citation type="submission" date="2015-01" db="EMBL/GenBank/DDBJ databases">
        <title>Evolutionary Origins and Diversification of the Mycorrhizal Mutualists.</title>
        <authorList>
            <consortium name="DOE Joint Genome Institute"/>
            <consortium name="Mycorrhizal Genomics Consortium"/>
            <person name="Kohler A."/>
            <person name="Kuo A."/>
            <person name="Nagy L.G."/>
            <person name="Floudas D."/>
            <person name="Copeland A."/>
            <person name="Barry K.W."/>
            <person name="Cichocki N."/>
            <person name="Veneault-Fourrey C."/>
            <person name="LaButti K."/>
            <person name="Lindquist E.A."/>
            <person name="Lipzen A."/>
            <person name="Lundell T."/>
            <person name="Morin E."/>
            <person name="Murat C."/>
            <person name="Riley R."/>
            <person name="Ohm R."/>
            <person name="Sun H."/>
            <person name="Tunlid A."/>
            <person name="Henrissat B."/>
            <person name="Grigoriev I.V."/>
            <person name="Hibbett D.S."/>
            <person name="Martin F."/>
        </authorList>
    </citation>
    <scope>NUCLEOTIDE SEQUENCE [LARGE SCALE GENOMIC DNA]</scope>
    <source>
        <strain evidence="13">Foug A</strain>
    </source>
</reference>
<dbReference type="EMBL" id="KN822019">
    <property type="protein sequence ID" value="KIM66034.1"/>
    <property type="molecule type" value="Genomic_DNA"/>
</dbReference>
<dbReference type="GO" id="GO:0005829">
    <property type="term" value="C:cytosol"/>
    <property type="evidence" value="ECO:0007669"/>
    <property type="project" value="GOC"/>
</dbReference>
<sequence>PENIIGSPLERSPSPGLSQTFSSVVLQDDAHGGWQSSWESKGHVPTFTSPTPAAITTVEDDDDDDDTPIGQTVKFRSKSADLASSVQVSATRGNGSIPPLFVISVDDPQKVGDPIRSFIMYTVHTRTSSPLFSKSSFSVLRRYSDFLWLYEALSMNNPGVIVPPVPEKNTFGRFDENFVQQRRLALEKCIQKMANHPVLAKDPDLRFFLESDTFALDIKHRKADSVHEKGGLMASIGHTLTGPRFHETDEWFDKQRAYLDGLESQLRGLVKSIDIVAKHRAAFLTNNHGDVDLAVATKDFATSISELSASELGLQLRSSFAALADVKHVAAEAQSTQSQQDIITLMSTADEYSRLVSSVRMAFNSRIRTYTSWQNADAEVRRARQIHDRAKAQGRLPTDRVGHTVSLVAEASGRALDTKHEFDQCSKLIKSEMARFEQERVEDFKNSLQTFLDGMISRQKELIGAWENYQQLLLSRVPAAGHEHGGLAARPANA</sequence>
<dbReference type="InterPro" id="IPR001683">
    <property type="entry name" value="PX_dom"/>
</dbReference>
<evidence type="ECO:0000256" key="2">
    <source>
        <dbReference type="ARBA" id="ARBA00004496"/>
    </source>
</evidence>
<keyword evidence="6" id="KW-0963">Cytoplasm</keyword>
<dbReference type="Pfam" id="PF00787">
    <property type="entry name" value="PX"/>
    <property type="match status" value="1"/>
</dbReference>
<dbReference type="PANTHER" id="PTHR10555:SF170">
    <property type="entry name" value="FI18122P1"/>
    <property type="match status" value="1"/>
</dbReference>
<dbReference type="GO" id="GO:0030904">
    <property type="term" value="C:retromer complex"/>
    <property type="evidence" value="ECO:0007669"/>
    <property type="project" value="UniProtKB-ARBA"/>
</dbReference>
<evidence type="ECO:0000256" key="8">
    <source>
        <dbReference type="ARBA" id="ARBA00022927"/>
    </source>
</evidence>
<protein>
    <recommendedName>
        <fullName evidence="11">PX domain-containing protein</fullName>
    </recommendedName>
</protein>
<dbReference type="FunFam" id="3.30.1520.10:FF:000013">
    <property type="entry name" value="Putative Sorting nexin 3"/>
    <property type="match status" value="1"/>
</dbReference>
<dbReference type="FunFam" id="1.20.1270.60:FF:000022">
    <property type="entry name" value="Sorting nexin 3 protein"/>
    <property type="match status" value="1"/>
</dbReference>
<evidence type="ECO:0000256" key="9">
    <source>
        <dbReference type="ARBA" id="ARBA00023034"/>
    </source>
</evidence>
<evidence type="ECO:0000256" key="4">
    <source>
        <dbReference type="ARBA" id="ARBA00010883"/>
    </source>
</evidence>
<gene>
    <name evidence="12" type="ORF">SCLCIDRAFT_111467</name>
</gene>
<keyword evidence="8" id="KW-0653">Protein transport</keyword>
<proteinExistence type="inferred from homology"/>
<dbReference type="FunCoup" id="A0A0C3ECG0">
    <property type="interactions" value="562"/>
</dbReference>
<dbReference type="CDD" id="cd06861">
    <property type="entry name" value="PX_Vps5p"/>
    <property type="match status" value="1"/>
</dbReference>
<accession>A0A0C3ECG0</accession>
<evidence type="ECO:0000313" key="13">
    <source>
        <dbReference type="Proteomes" id="UP000053989"/>
    </source>
</evidence>
<dbReference type="HOGENOM" id="CLU_022783_1_2_1"/>
<evidence type="ECO:0000256" key="3">
    <source>
        <dbReference type="ARBA" id="ARBA00004555"/>
    </source>
</evidence>
<evidence type="ECO:0000256" key="10">
    <source>
        <dbReference type="ARBA" id="ARBA00023136"/>
    </source>
</evidence>
<dbReference type="STRING" id="1036808.A0A0C3ECG0"/>
<keyword evidence="9" id="KW-0333">Golgi apparatus</keyword>
<name>A0A0C3ECG0_9AGAM</name>
<dbReference type="SUPFAM" id="SSF64268">
    <property type="entry name" value="PX domain"/>
    <property type="match status" value="1"/>
</dbReference>
<dbReference type="GO" id="GO:0045053">
    <property type="term" value="P:protein retention in Golgi apparatus"/>
    <property type="evidence" value="ECO:0007669"/>
    <property type="project" value="TreeGrafter"/>
</dbReference>
<comment type="subcellular location">
    <subcellularLocation>
        <location evidence="2">Cytoplasm</location>
    </subcellularLocation>
    <subcellularLocation>
        <location evidence="3">Golgi apparatus</location>
    </subcellularLocation>
    <subcellularLocation>
        <location evidence="1">Membrane</location>
        <topology evidence="1">Peripheral membrane protein</topology>
        <orientation evidence="1">Cytoplasmic side</orientation>
    </subcellularLocation>
</comment>
<dbReference type="Gene3D" id="3.30.1520.10">
    <property type="entry name" value="Phox-like domain"/>
    <property type="match status" value="1"/>
</dbReference>
<dbReference type="InterPro" id="IPR037868">
    <property type="entry name" value="PX_Vps5"/>
</dbReference>
<reference evidence="12 13" key="1">
    <citation type="submission" date="2014-04" db="EMBL/GenBank/DDBJ databases">
        <authorList>
            <consortium name="DOE Joint Genome Institute"/>
            <person name="Kuo A."/>
            <person name="Kohler A."/>
            <person name="Nagy L.G."/>
            <person name="Floudas D."/>
            <person name="Copeland A."/>
            <person name="Barry K.W."/>
            <person name="Cichocki N."/>
            <person name="Veneault-Fourrey C."/>
            <person name="LaButti K."/>
            <person name="Lindquist E.A."/>
            <person name="Lipzen A."/>
            <person name="Lundell T."/>
            <person name="Morin E."/>
            <person name="Murat C."/>
            <person name="Sun H."/>
            <person name="Tunlid A."/>
            <person name="Henrissat B."/>
            <person name="Grigoriev I.V."/>
            <person name="Hibbett D.S."/>
            <person name="Martin F."/>
            <person name="Nordberg H.P."/>
            <person name="Cantor M.N."/>
            <person name="Hua S.X."/>
        </authorList>
    </citation>
    <scope>NUCLEOTIDE SEQUENCE [LARGE SCALE GENOMIC DNA]</scope>
    <source>
        <strain evidence="12 13">Foug A</strain>
    </source>
</reference>
<feature type="domain" description="PX" evidence="11">
    <location>
        <begin position="99"/>
        <end position="215"/>
    </location>
</feature>
<evidence type="ECO:0000256" key="6">
    <source>
        <dbReference type="ARBA" id="ARBA00022490"/>
    </source>
</evidence>
<dbReference type="PROSITE" id="PS50195">
    <property type="entry name" value="PX"/>
    <property type="match status" value="1"/>
</dbReference>
<dbReference type="InterPro" id="IPR015404">
    <property type="entry name" value="Vps5_C"/>
</dbReference>
<dbReference type="InterPro" id="IPR027267">
    <property type="entry name" value="AH/BAR_dom_sf"/>
</dbReference>
<dbReference type="OrthoDB" id="271164at2759"/>
<dbReference type="GO" id="GO:0005794">
    <property type="term" value="C:Golgi apparatus"/>
    <property type="evidence" value="ECO:0007669"/>
    <property type="project" value="UniProtKB-SubCell"/>
</dbReference>
<keyword evidence="10" id="KW-0472">Membrane</keyword>
<keyword evidence="5" id="KW-0813">Transport</keyword>
<dbReference type="Proteomes" id="UP000053989">
    <property type="component" value="Unassembled WGS sequence"/>
</dbReference>
<dbReference type="Gene3D" id="1.20.1270.60">
    <property type="entry name" value="Arfaptin homology (AH) domain/BAR domain"/>
    <property type="match status" value="1"/>
</dbReference>
<dbReference type="InParanoid" id="A0A0C3ECG0"/>
<dbReference type="GO" id="GO:0042147">
    <property type="term" value="P:retrograde transport, endosome to Golgi"/>
    <property type="evidence" value="ECO:0007669"/>
    <property type="project" value="TreeGrafter"/>
</dbReference>
<evidence type="ECO:0000256" key="5">
    <source>
        <dbReference type="ARBA" id="ARBA00022448"/>
    </source>
</evidence>
<evidence type="ECO:0000259" key="11">
    <source>
        <dbReference type="PROSITE" id="PS50195"/>
    </source>
</evidence>
<organism evidence="12 13">
    <name type="scientific">Scleroderma citrinum Foug A</name>
    <dbReference type="NCBI Taxonomy" id="1036808"/>
    <lineage>
        <taxon>Eukaryota</taxon>
        <taxon>Fungi</taxon>
        <taxon>Dikarya</taxon>
        <taxon>Basidiomycota</taxon>
        <taxon>Agaricomycotina</taxon>
        <taxon>Agaricomycetes</taxon>
        <taxon>Agaricomycetidae</taxon>
        <taxon>Boletales</taxon>
        <taxon>Sclerodermatineae</taxon>
        <taxon>Sclerodermataceae</taxon>
        <taxon>Scleroderma</taxon>
    </lineage>
</organism>
<comment type="similarity">
    <text evidence="4">Belongs to the sorting nexin family.</text>
</comment>
<evidence type="ECO:0000256" key="1">
    <source>
        <dbReference type="ARBA" id="ARBA00004287"/>
    </source>
</evidence>
<feature type="non-terminal residue" evidence="12">
    <location>
        <position position="1"/>
    </location>
</feature>
<evidence type="ECO:0000256" key="7">
    <source>
        <dbReference type="ARBA" id="ARBA00022553"/>
    </source>
</evidence>
<dbReference type="AlphaFoldDB" id="A0A0C3ECG0"/>
<dbReference type="GO" id="GO:0005768">
    <property type="term" value="C:endosome"/>
    <property type="evidence" value="ECO:0007669"/>
    <property type="project" value="TreeGrafter"/>
</dbReference>
<dbReference type="GO" id="GO:0015031">
    <property type="term" value="P:protein transport"/>
    <property type="evidence" value="ECO:0007669"/>
    <property type="project" value="UniProtKB-KW"/>
</dbReference>
<dbReference type="Pfam" id="PF09325">
    <property type="entry name" value="Vps5"/>
    <property type="match status" value="1"/>
</dbReference>